<dbReference type="Gene3D" id="3.30.420.40">
    <property type="match status" value="2"/>
</dbReference>
<dbReference type="Proteomes" id="UP000249008">
    <property type="component" value="Chromosome 1"/>
</dbReference>
<dbReference type="CDD" id="cd23763">
    <property type="entry name" value="ASKHA_ATPase_ROK"/>
    <property type="match status" value="1"/>
</dbReference>
<gene>
    <name evidence="2" type="primary">mlc_1</name>
    <name evidence="2" type="ORF">NCTC12112_00249</name>
</gene>
<dbReference type="InterPro" id="IPR036390">
    <property type="entry name" value="WH_DNA-bd_sf"/>
</dbReference>
<dbReference type="InterPro" id="IPR000600">
    <property type="entry name" value="ROK"/>
</dbReference>
<accession>A0AAX2J6E7</accession>
<protein>
    <submittedName>
        <fullName evidence="2">Making large colonies protein</fullName>
    </submittedName>
</protein>
<dbReference type="Gene3D" id="1.10.10.10">
    <property type="entry name" value="Winged helix-like DNA-binding domain superfamily/Winged helix DNA-binding domain"/>
    <property type="match status" value="1"/>
</dbReference>
<dbReference type="InterPro" id="IPR043129">
    <property type="entry name" value="ATPase_NBD"/>
</dbReference>
<dbReference type="GeneID" id="78454847"/>
<dbReference type="RefSeq" id="WP_005979028.1">
    <property type="nucleotide sequence ID" value="NZ_CABKNW010000004.1"/>
</dbReference>
<dbReference type="EMBL" id="LS483487">
    <property type="protein sequence ID" value="SQI99731.1"/>
    <property type="molecule type" value="Genomic_DNA"/>
</dbReference>
<dbReference type="PANTHER" id="PTHR18964:SF149">
    <property type="entry name" value="BIFUNCTIONAL UDP-N-ACETYLGLUCOSAMINE 2-EPIMERASE_N-ACETYLMANNOSAMINE KINASE"/>
    <property type="match status" value="1"/>
</dbReference>
<dbReference type="PANTHER" id="PTHR18964">
    <property type="entry name" value="ROK (REPRESSOR, ORF, KINASE) FAMILY"/>
    <property type="match status" value="1"/>
</dbReference>
<sequence>MTTINGKPKIIKEINMALVRKNIIRNSPITKPELSKLLGLSLPTINKCVDELLEKEIVKVFEGEVEVKGSGKKPIFYEINSDHVSYIAAYFKGTVLTVREYNLLGKVKNEKVKKLKEDSDEKILISVLDKMIKESKNKENIEAISIGIAGIMEENGSINNVYTLKNFNGIFLKEVLEERYDIPIIIENDANLVTFGLVDKIEFNTRDLVYIYLGTGIGTGTVINGKLHKGKSNFSGEIGELPVSTDKTLEDDYKEIIKRKDMEKFEKLIIFILMINISILNPEIIVLSSDILKIEKSLLKRIIKKISERFGEENMPEIILDSNDIENGMKGALKLALQESDKDLKIIGK</sequence>
<dbReference type="AlphaFoldDB" id="A0AAX2J6E7"/>
<dbReference type="Pfam" id="PF00480">
    <property type="entry name" value="ROK"/>
    <property type="match status" value="1"/>
</dbReference>
<comment type="similarity">
    <text evidence="1">Belongs to the ROK (NagC/XylR) family.</text>
</comment>
<evidence type="ECO:0000313" key="3">
    <source>
        <dbReference type="Proteomes" id="UP000249008"/>
    </source>
</evidence>
<evidence type="ECO:0000313" key="2">
    <source>
        <dbReference type="EMBL" id="SQI99731.1"/>
    </source>
</evidence>
<proteinExistence type="inferred from homology"/>
<dbReference type="KEGG" id="ful:C4N20_08495"/>
<name>A0AAX2J6E7_9FUSO</name>
<dbReference type="SUPFAM" id="SSF53067">
    <property type="entry name" value="Actin-like ATPase domain"/>
    <property type="match status" value="1"/>
</dbReference>
<reference evidence="2 3" key="1">
    <citation type="submission" date="2018-06" db="EMBL/GenBank/DDBJ databases">
        <authorList>
            <consortium name="Pathogen Informatics"/>
            <person name="Doyle S."/>
        </authorList>
    </citation>
    <scope>NUCLEOTIDE SEQUENCE [LARGE SCALE GENOMIC DNA]</scope>
    <source>
        <strain evidence="2 3">NCTC12112</strain>
    </source>
</reference>
<organism evidence="2 3">
    <name type="scientific">Fusobacterium ulcerans</name>
    <dbReference type="NCBI Taxonomy" id="861"/>
    <lineage>
        <taxon>Bacteria</taxon>
        <taxon>Fusobacteriati</taxon>
        <taxon>Fusobacteriota</taxon>
        <taxon>Fusobacteriia</taxon>
        <taxon>Fusobacteriales</taxon>
        <taxon>Fusobacteriaceae</taxon>
        <taxon>Fusobacterium</taxon>
    </lineage>
</organism>
<evidence type="ECO:0000256" key="1">
    <source>
        <dbReference type="ARBA" id="ARBA00006479"/>
    </source>
</evidence>
<dbReference type="SUPFAM" id="SSF46785">
    <property type="entry name" value="Winged helix' DNA-binding domain"/>
    <property type="match status" value="1"/>
</dbReference>
<dbReference type="Pfam" id="PF13412">
    <property type="entry name" value="HTH_24"/>
    <property type="match status" value="1"/>
</dbReference>
<dbReference type="InterPro" id="IPR036388">
    <property type="entry name" value="WH-like_DNA-bd_sf"/>
</dbReference>